<comment type="similarity">
    <text evidence="7">Belongs to the binding-protein-dependent transport system permease family.</text>
</comment>
<keyword evidence="4 7" id="KW-0812">Transmembrane</keyword>
<dbReference type="EMBL" id="AQFT01000072">
    <property type="protein sequence ID" value="EMZ27215.1"/>
    <property type="molecule type" value="Genomic_DNA"/>
</dbReference>
<evidence type="ECO:0000313" key="10">
    <source>
        <dbReference type="Proteomes" id="UP000012589"/>
    </source>
</evidence>
<evidence type="ECO:0000256" key="4">
    <source>
        <dbReference type="ARBA" id="ARBA00022692"/>
    </source>
</evidence>
<dbReference type="PATRIC" id="fig|1235802.3.peg.2477"/>
<dbReference type="PANTHER" id="PTHR30151">
    <property type="entry name" value="ALKANE SULFONATE ABC TRANSPORTER-RELATED, MEMBRANE SUBUNIT"/>
    <property type="match status" value="1"/>
</dbReference>
<dbReference type="CDD" id="cd06261">
    <property type="entry name" value="TM_PBP2"/>
    <property type="match status" value="1"/>
</dbReference>
<dbReference type="GO" id="GO:0005886">
    <property type="term" value="C:plasma membrane"/>
    <property type="evidence" value="ECO:0007669"/>
    <property type="project" value="UniProtKB-SubCell"/>
</dbReference>
<dbReference type="HOGENOM" id="CLU_046113_1_4_9"/>
<evidence type="ECO:0000313" key="9">
    <source>
        <dbReference type="EMBL" id="EMZ27215.1"/>
    </source>
</evidence>
<sequence length="257" mass="28028">MKTRRLTGSILFFIGLLAVWQLLYVAATDWFEWAKPYAVPHPAGVVQSAKTLLANGTLIAAVGKSMLRVLVGFFISVVVGVLFGILIIRSEYLARNLKPLLLGIQTLPSICWVPFAILWFGLKESSIIFVVVMGSVFSISLAVESGIKEVPPIYIKAAKTMGVTPGKMYTKVIFPAALPSFVAGLKQAWSFAWRALMSGEVMSASVGLGYTLMIGRDLADINQVMTVMLVIILIGIVIDKGIFSNVENYLLKQRGLK</sequence>
<accession>N2AMB7</accession>
<proteinExistence type="inferred from homology"/>
<organism evidence="9 10">
    <name type="scientific">Eubacterium plexicaudatum ASF492</name>
    <dbReference type="NCBI Taxonomy" id="1235802"/>
    <lineage>
        <taxon>Bacteria</taxon>
        <taxon>Bacillati</taxon>
        <taxon>Bacillota</taxon>
        <taxon>Clostridia</taxon>
        <taxon>Eubacteriales</taxon>
        <taxon>Eubacteriaceae</taxon>
        <taxon>Eubacterium</taxon>
    </lineage>
</organism>
<evidence type="ECO:0000259" key="8">
    <source>
        <dbReference type="PROSITE" id="PS50928"/>
    </source>
</evidence>
<keyword evidence="10" id="KW-1185">Reference proteome</keyword>
<evidence type="ECO:0000256" key="1">
    <source>
        <dbReference type="ARBA" id="ARBA00004651"/>
    </source>
</evidence>
<dbReference type="InterPro" id="IPR000515">
    <property type="entry name" value="MetI-like"/>
</dbReference>
<evidence type="ECO:0000256" key="6">
    <source>
        <dbReference type="ARBA" id="ARBA00023136"/>
    </source>
</evidence>
<keyword evidence="2 7" id="KW-0813">Transport</keyword>
<gene>
    <name evidence="9" type="ORF">C823_02339</name>
</gene>
<dbReference type="PROSITE" id="PS50928">
    <property type="entry name" value="ABC_TM1"/>
    <property type="match status" value="1"/>
</dbReference>
<dbReference type="PANTHER" id="PTHR30151:SF0">
    <property type="entry name" value="ABC TRANSPORTER PERMEASE PROTEIN MJ0413-RELATED"/>
    <property type="match status" value="1"/>
</dbReference>
<dbReference type="GO" id="GO:0055085">
    <property type="term" value="P:transmembrane transport"/>
    <property type="evidence" value="ECO:0007669"/>
    <property type="project" value="InterPro"/>
</dbReference>
<name>N2AMB7_9FIRM</name>
<dbReference type="Gene3D" id="1.10.3720.10">
    <property type="entry name" value="MetI-like"/>
    <property type="match status" value="1"/>
</dbReference>
<feature type="domain" description="ABC transmembrane type-1" evidence="8">
    <location>
        <begin position="62"/>
        <end position="242"/>
    </location>
</feature>
<dbReference type="STRING" id="1235802.C823_02339"/>
<feature type="transmembrane region" description="Helical" evidence="7">
    <location>
        <begin position="224"/>
        <end position="243"/>
    </location>
</feature>
<dbReference type="AlphaFoldDB" id="N2AMB7"/>
<comment type="subcellular location">
    <subcellularLocation>
        <location evidence="1 7">Cell membrane</location>
        <topology evidence="1 7">Multi-pass membrane protein</topology>
    </subcellularLocation>
</comment>
<feature type="transmembrane region" description="Helical" evidence="7">
    <location>
        <begin position="191"/>
        <end position="212"/>
    </location>
</feature>
<evidence type="ECO:0000256" key="2">
    <source>
        <dbReference type="ARBA" id="ARBA00022448"/>
    </source>
</evidence>
<dbReference type="Proteomes" id="UP000012589">
    <property type="component" value="Unassembled WGS sequence"/>
</dbReference>
<reference evidence="9 10" key="1">
    <citation type="journal article" date="2014" name="Genome Announc.">
        <title>Draft genome sequences of the altered schaedler flora, a defined bacterial community from gnotobiotic mice.</title>
        <authorList>
            <person name="Wannemuehler M.J."/>
            <person name="Overstreet A.M."/>
            <person name="Ward D.V."/>
            <person name="Phillips G.J."/>
        </authorList>
    </citation>
    <scope>NUCLEOTIDE SEQUENCE [LARGE SCALE GENOMIC DNA]</scope>
    <source>
        <strain evidence="9 10">ASF492</strain>
    </source>
</reference>
<dbReference type="InterPro" id="IPR035906">
    <property type="entry name" value="MetI-like_sf"/>
</dbReference>
<dbReference type="eggNOG" id="COG0600">
    <property type="taxonomic scope" value="Bacteria"/>
</dbReference>
<keyword evidence="5 7" id="KW-1133">Transmembrane helix</keyword>
<feature type="transmembrane region" description="Helical" evidence="7">
    <location>
        <begin position="127"/>
        <end position="147"/>
    </location>
</feature>
<evidence type="ECO:0000256" key="3">
    <source>
        <dbReference type="ARBA" id="ARBA00022475"/>
    </source>
</evidence>
<evidence type="ECO:0000256" key="7">
    <source>
        <dbReference type="RuleBase" id="RU363032"/>
    </source>
</evidence>
<evidence type="ECO:0000256" key="5">
    <source>
        <dbReference type="ARBA" id="ARBA00022989"/>
    </source>
</evidence>
<keyword evidence="6 7" id="KW-0472">Membrane</keyword>
<comment type="caution">
    <text evidence="9">The sequence shown here is derived from an EMBL/GenBank/DDBJ whole genome shotgun (WGS) entry which is preliminary data.</text>
</comment>
<dbReference type="SUPFAM" id="SSF161098">
    <property type="entry name" value="MetI-like"/>
    <property type="match status" value="1"/>
</dbReference>
<feature type="transmembrane region" description="Helical" evidence="7">
    <location>
        <begin position="66"/>
        <end position="88"/>
    </location>
</feature>
<feature type="transmembrane region" description="Helical" evidence="7">
    <location>
        <begin position="100"/>
        <end position="121"/>
    </location>
</feature>
<dbReference type="Pfam" id="PF00528">
    <property type="entry name" value="BPD_transp_1"/>
    <property type="match status" value="1"/>
</dbReference>
<protein>
    <recommendedName>
        <fullName evidence="8">ABC transmembrane type-1 domain-containing protein</fullName>
    </recommendedName>
</protein>
<keyword evidence="3" id="KW-1003">Cell membrane</keyword>